<feature type="domain" description="UspA" evidence="5">
    <location>
        <begin position="150"/>
        <end position="300"/>
    </location>
</feature>
<dbReference type="InterPro" id="IPR006015">
    <property type="entry name" value="Universal_stress_UspA"/>
</dbReference>
<dbReference type="GO" id="GO:0005737">
    <property type="term" value="C:cytoplasm"/>
    <property type="evidence" value="ECO:0007669"/>
    <property type="project" value="UniProtKB-SubCell"/>
</dbReference>
<feature type="domain" description="UspA" evidence="5">
    <location>
        <begin position="4"/>
        <end position="141"/>
    </location>
</feature>
<dbReference type="RefSeq" id="WP_069121979.1">
    <property type="nucleotide sequence ID" value="NZ_MARB01000005.1"/>
</dbReference>
<comment type="caution">
    <text evidence="6">The sequence shown here is derived from an EMBL/GenBank/DDBJ whole genome shotgun (WGS) entry which is preliminary data.</text>
</comment>
<dbReference type="CDD" id="cd00293">
    <property type="entry name" value="USP-like"/>
    <property type="match status" value="1"/>
</dbReference>
<evidence type="ECO:0000256" key="2">
    <source>
        <dbReference type="ARBA" id="ARBA00008791"/>
    </source>
</evidence>
<dbReference type="Pfam" id="PF00582">
    <property type="entry name" value="Usp"/>
    <property type="match status" value="2"/>
</dbReference>
<evidence type="ECO:0000256" key="1">
    <source>
        <dbReference type="ARBA" id="ARBA00004496"/>
    </source>
</evidence>
<dbReference type="PANTHER" id="PTHR47892">
    <property type="entry name" value="UNIVERSAL STRESS PROTEIN E"/>
    <property type="match status" value="1"/>
</dbReference>
<evidence type="ECO:0000256" key="3">
    <source>
        <dbReference type="ARBA" id="ARBA00022490"/>
    </source>
</evidence>
<evidence type="ECO:0000313" key="6">
    <source>
        <dbReference type="EMBL" id="ODJ88597.1"/>
    </source>
</evidence>
<accession>A0A7Z0VMU8</accession>
<protein>
    <submittedName>
        <fullName evidence="6">Universal stress protein E</fullName>
    </submittedName>
</protein>
<comment type="similarity">
    <text evidence="2">Belongs to the universal stress protein A family.</text>
</comment>
<comment type="function">
    <text evidence="4">Required for resistance to DNA-damaging agents.</text>
</comment>
<comment type="subcellular location">
    <subcellularLocation>
        <location evidence="1">Cytoplasm</location>
    </subcellularLocation>
</comment>
<name>A0A7Z0VMU8_9GAMM</name>
<dbReference type="SUPFAM" id="SSF52402">
    <property type="entry name" value="Adenine nucleotide alpha hydrolases-like"/>
    <property type="match status" value="2"/>
</dbReference>
<dbReference type="EMBL" id="MARB01000005">
    <property type="protein sequence ID" value="ODJ88597.1"/>
    <property type="molecule type" value="Genomic_DNA"/>
</dbReference>
<evidence type="ECO:0000259" key="5">
    <source>
        <dbReference type="Pfam" id="PF00582"/>
    </source>
</evidence>
<dbReference type="InterPro" id="IPR006016">
    <property type="entry name" value="UspA"/>
</dbReference>
<dbReference type="PANTHER" id="PTHR47892:SF1">
    <property type="entry name" value="UNIVERSAL STRESS PROTEIN E"/>
    <property type="match status" value="1"/>
</dbReference>
<keyword evidence="3" id="KW-0963">Cytoplasm</keyword>
<reference evidence="6 7" key="1">
    <citation type="submission" date="2016-06" db="EMBL/GenBank/DDBJ databases">
        <title>Genome sequence of endosymbiont of Candidatus Endolucinida thiodiazotropha.</title>
        <authorList>
            <person name="Poehlein A."/>
            <person name="Koenig S."/>
            <person name="Heiden S.E."/>
            <person name="Thuermer A."/>
            <person name="Voget S."/>
            <person name="Daniel R."/>
            <person name="Markert S."/>
            <person name="Gros O."/>
            <person name="Schweder T."/>
        </authorList>
    </citation>
    <scope>NUCLEOTIDE SEQUENCE [LARGE SCALE GENOMIC DNA]</scope>
    <source>
        <strain evidence="6 7">COS</strain>
    </source>
</reference>
<evidence type="ECO:0000313" key="7">
    <source>
        <dbReference type="Proteomes" id="UP000094769"/>
    </source>
</evidence>
<gene>
    <name evidence="6" type="primary">uspE</name>
    <name evidence="6" type="ORF">CODIS_11460</name>
</gene>
<keyword evidence="7" id="KW-1185">Reference proteome</keyword>
<dbReference type="PRINTS" id="PR01438">
    <property type="entry name" value="UNVRSLSTRESS"/>
</dbReference>
<sequence>MKRFKNIVYFAEGTHESDHALERAFLLAENNHARLTMLDVIEPIDIPQEVTDRFDFDLVEMLKRQRMEQLEALAEPFKTRDSLTYTKVLLGTPFIEVIKAVASHGYDLVIKSARCCDDLSDRLFGSTDLHLLRKCPCPVWVDRPGAAAQYDQILAAVDPMAPTNDNCAALVMDLATSLGRRESAKVDVVHAWAVHGESLLRDGRYRISQTEYDLLMNQTINQHKEPLQELLQNYAMSVGDGAVHLIKGEASTVIHQISDRLNADLIVMGTLGRSGIPGLFIGNTAEEVLQNTRASILAVKPPSFVSPVR</sequence>
<dbReference type="Proteomes" id="UP000094769">
    <property type="component" value="Unassembled WGS sequence"/>
</dbReference>
<dbReference type="AlphaFoldDB" id="A0A7Z0VMU8"/>
<proteinExistence type="inferred from homology"/>
<organism evidence="6 7">
    <name type="scientific">Candidatus Thiodiazotropha endolucinida</name>
    <dbReference type="NCBI Taxonomy" id="1655433"/>
    <lineage>
        <taxon>Bacteria</taxon>
        <taxon>Pseudomonadati</taxon>
        <taxon>Pseudomonadota</taxon>
        <taxon>Gammaproteobacteria</taxon>
        <taxon>Chromatiales</taxon>
        <taxon>Sedimenticolaceae</taxon>
        <taxon>Candidatus Thiodiazotropha</taxon>
    </lineage>
</organism>
<dbReference type="OrthoDB" id="239260at2"/>
<dbReference type="Gene3D" id="3.40.50.12370">
    <property type="match status" value="1"/>
</dbReference>
<evidence type="ECO:0000256" key="4">
    <source>
        <dbReference type="ARBA" id="ARBA00037131"/>
    </source>
</evidence>